<dbReference type="GO" id="GO:0000272">
    <property type="term" value="P:polysaccharide catabolic process"/>
    <property type="evidence" value="ECO:0007669"/>
    <property type="project" value="InterPro"/>
</dbReference>
<dbReference type="InterPro" id="IPR001547">
    <property type="entry name" value="Glyco_hydro_5"/>
</dbReference>
<evidence type="ECO:0000256" key="3">
    <source>
        <dbReference type="ARBA" id="ARBA00022801"/>
    </source>
</evidence>
<dbReference type="Proteomes" id="UP000234331">
    <property type="component" value="Unassembled WGS sequence"/>
</dbReference>
<evidence type="ECO:0000256" key="1">
    <source>
        <dbReference type="ARBA" id="ARBA00001678"/>
    </source>
</evidence>
<dbReference type="OrthoDB" id="9762066at2"/>
<comment type="similarity">
    <text evidence="5">Belongs to the glycosyl hydrolase 5 (cellulase A) family.</text>
</comment>
<dbReference type="InterPro" id="IPR017853">
    <property type="entry name" value="GH"/>
</dbReference>
<proteinExistence type="inferred from homology"/>
<keyword evidence="4 5" id="KW-0326">Glycosidase</keyword>
<evidence type="ECO:0000256" key="4">
    <source>
        <dbReference type="ARBA" id="ARBA00023295"/>
    </source>
</evidence>
<comment type="catalytic activity">
    <reaction evidence="1">
        <text>Random hydrolysis of (1-&gt;4)-beta-D-mannosidic linkages in mannans, galactomannans and glucomannans.</text>
        <dbReference type="EC" id="3.2.1.78"/>
    </reaction>
</comment>
<evidence type="ECO:0000256" key="5">
    <source>
        <dbReference type="RuleBase" id="RU361153"/>
    </source>
</evidence>
<dbReference type="Gene3D" id="3.20.20.80">
    <property type="entry name" value="Glycosidases"/>
    <property type="match status" value="1"/>
</dbReference>
<evidence type="ECO:0000256" key="2">
    <source>
        <dbReference type="ARBA" id="ARBA00012706"/>
    </source>
</evidence>
<dbReference type="GO" id="GO:0004553">
    <property type="term" value="F:hydrolase activity, hydrolyzing O-glycosyl compounds"/>
    <property type="evidence" value="ECO:0007669"/>
    <property type="project" value="InterPro"/>
</dbReference>
<sequence length="396" mass="42132">MHQSSEVDVSHCSPASGGPDKPAGPPFPAGRRSPLAGVARVGRLLLTTVLMAVGLAGSASGADTPFVRSSSGRLVLQGVPFLFTGMNLWNANANLGPPQYCGSPAGLSAAGDEFGPGVRAVRLWFFQRLATTPEGMRDWSAFDATVHAAAAHNLRIIAVLGNQWADCEGYASAADGYRTRDWYRDGYRRNRPPGQPDTYRDWVRAVVERYRDDPTIMMWQLVNEPEDADSLGGSCSPDAAEVLRAFTRDVGRQVKDLDARHLLGMGTTGSGQCGTSGGDYVQLNADPSIDVADYHDYALDVLPGDQWNGLATRAHEMVQLGKPLIIGEMGVVPDQVGGFQQRASLITSKLHADYELGVQGALLWAWRPASAGGSSSAGYDIGPGDPVLDRLAALAP</sequence>
<accession>A0A2I2KU89</accession>
<dbReference type="SUPFAM" id="SSF51445">
    <property type="entry name" value="(Trans)glycosidases"/>
    <property type="match status" value="1"/>
</dbReference>
<dbReference type="EMBL" id="FZMO01000235">
    <property type="protein sequence ID" value="SNQ49233.1"/>
    <property type="molecule type" value="Genomic_DNA"/>
</dbReference>
<dbReference type="EC" id="3.2.1.78" evidence="2"/>
<dbReference type="AlphaFoldDB" id="A0A2I2KU89"/>
<dbReference type="InterPro" id="IPR045053">
    <property type="entry name" value="MAN-like"/>
</dbReference>
<evidence type="ECO:0000256" key="6">
    <source>
        <dbReference type="SAM" id="MobiDB-lite"/>
    </source>
</evidence>
<feature type="domain" description="Glycoside hydrolase family 5" evidence="7">
    <location>
        <begin position="120"/>
        <end position="336"/>
    </location>
</feature>
<reference evidence="8 9" key="1">
    <citation type="submission" date="2017-06" db="EMBL/GenBank/DDBJ databases">
        <authorList>
            <person name="Kim H.J."/>
            <person name="Triplett B.A."/>
        </authorList>
    </citation>
    <scope>NUCLEOTIDE SEQUENCE [LARGE SCALE GENOMIC DNA]</scope>
    <source>
        <strain evidence="8">FRACA_ARgP5</strain>
    </source>
</reference>
<keyword evidence="3 5" id="KW-0378">Hydrolase</keyword>
<organism evidence="8 9">
    <name type="scientific">Frankia canadensis</name>
    <dbReference type="NCBI Taxonomy" id="1836972"/>
    <lineage>
        <taxon>Bacteria</taxon>
        <taxon>Bacillati</taxon>
        <taxon>Actinomycetota</taxon>
        <taxon>Actinomycetes</taxon>
        <taxon>Frankiales</taxon>
        <taxon>Frankiaceae</taxon>
        <taxon>Frankia</taxon>
    </lineage>
</organism>
<dbReference type="Pfam" id="PF00150">
    <property type="entry name" value="Cellulase"/>
    <property type="match status" value="1"/>
</dbReference>
<feature type="region of interest" description="Disordered" evidence="6">
    <location>
        <begin position="1"/>
        <end position="31"/>
    </location>
</feature>
<evidence type="ECO:0000259" key="7">
    <source>
        <dbReference type="Pfam" id="PF00150"/>
    </source>
</evidence>
<protein>
    <recommendedName>
        <fullName evidence="2">mannan endo-1,4-beta-mannosidase</fullName>
        <ecNumber evidence="2">3.2.1.78</ecNumber>
    </recommendedName>
</protein>
<gene>
    <name evidence="8" type="ORF">FRACA_310025</name>
</gene>
<evidence type="ECO:0000313" key="8">
    <source>
        <dbReference type="EMBL" id="SNQ49233.1"/>
    </source>
</evidence>
<dbReference type="PANTHER" id="PTHR31451">
    <property type="match status" value="1"/>
</dbReference>
<evidence type="ECO:0000313" key="9">
    <source>
        <dbReference type="Proteomes" id="UP000234331"/>
    </source>
</evidence>
<keyword evidence="9" id="KW-1185">Reference proteome</keyword>
<name>A0A2I2KU89_9ACTN</name>